<comment type="subcellular location">
    <subcellularLocation>
        <location evidence="4">Cytoplasm</location>
    </subcellularLocation>
</comment>
<dbReference type="InterPro" id="IPR042221">
    <property type="entry name" value="Leu/Phe-tRNA_Trfase_N"/>
</dbReference>
<comment type="function">
    <text evidence="4">Functions in the N-end rule pathway of protein degradation where it conjugates Leu, Phe and, less efficiently, Met from aminoacyl-tRNAs to the N-termini of proteins containing an N-terminal arginine or lysine.</text>
</comment>
<keyword evidence="1 4" id="KW-0963">Cytoplasm</keyword>
<dbReference type="SUPFAM" id="SSF55729">
    <property type="entry name" value="Acyl-CoA N-acyltransferases (Nat)"/>
    <property type="match status" value="1"/>
</dbReference>
<comment type="caution">
    <text evidence="6">The sequence shown here is derived from an EMBL/GenBank/DDBJ whole genome shotgun (WGS) entry which is preliminary data.</text>
</comment>
<dbReference type="InterPro" id="IPR016181">
    <property type="entry name" value="Acyl_CoA_acyltransferase"/>
</dbReference>
<dbReference type="InterPro" id="IPR004616">
    <property type="entry name" value="Leu/Phe-tRNA_Trfase"/>
</dbReference>
<evidence type="ECO:0000313" key="7">
    <source>
        <dbReference type="Proteomes" id="UP000285376"/>
    </source>
</evidence>
<evidence type="ECO:0000256" key="5">
    <source>
        <dbReference type="SAM" id="MobiDB-lite"/>
    </source>
</evidence>
<comment type="similarity">
    <text evidence="4">Belongs to the L/F-transferase family.</text>
</comment>
<feature type="compositionally biased region" description="Basic residues" evidence="5">
    <location>
        <begin position="35"/>
        <end position="44"/>
    </location>
</feature>
<dbReference type="PANTHER" id="PTHR30098">
    <property type="entry name" value="LEUCYL/PHENYLALANYL-TRNA--PROTEIN TRANSFERASE"/>
    <property type="match status" value="1"/>
</dbReference>
<comment type="catalytic activity">
    <reaction evidence="4">
        <text>L-phenylalanyl-tRNA(Phe) + an N-terminal L-alpha-aminoacyl-[protein] = an N-terminal L-phenylalanyl-L-alpha-aminoacyl-[protein] + tRNA(Phe)</text>
        <dbReference type="Rhea" id="RHEA:43632"/>
        <dbReference type="Rhea" id="RHEA-COMP:9668"/>
        <dbReference type="Rhea" id="RHEA-COMP:9699"/>
        <dbReference type="Rhea" id="RHEA-COMP:10636"/>
        <dbReference type="Rhea" id="RHEA-COMP:10637"/>
        <dbReference type="ChEBI" id="CHEBI:78442"/>
        <dbReference type="ChEBI" id="CHEBI:78531"/>
        <dbReference type="ChEBI" id="CHEBI:78597"/>
        <dbReference type="ChEBI" id="CHEBI:83561"/>
        <dbReference type="EC" id="2.3.2.6"/>
    </reaction>
</comment>
<keyword evidence="3 4" id="KW-0012">Acyltransferase</keyword>
<protein>
    <recommendedName>
        <fullName evidence="4">Leucyl/phenylalanyl-tRNA--protein transferase</fullName>
        <ecNumber evidence="4">2.3.2.6</ecNumber>
    </recommendedName>
    <alternativeName>
        <fullName evidence="4">L/F-transferase</fullName>
    </alternativeName>
    <alternativeName>
        <fullName evidence="4">Leucyltransferase</fullName>
    </alternativeName>
    <alternativeName>
        <fullName evidence="4">Phenyalanyltransferase</fullName>
    </alternativeName>
</protein>
<evidence type="ECO:0000313" key="6">
    <source>
        <dbReference type="EMBL" id="RHW46484.1"/>
    </source>
</evidence>
<evidence type="ECO:0000256" key="3">
    <source>
        <dbReference type="ARBA" id="ARBA00023315"/>
    </source>
</evidence>
<evidence type="ECO:0000256" key="2">
    <source>
        <dbReference type="ARBA" id="ARBA00022679"/>
    </source>
</evidence>
<accession>A0A417Z774</accession>
<dbReference type="EMBL" id="QWLM01000005">
    <property type="protein sequence ID" value="RHW46484.1"/>
    <property type="molecule type" value="Genomic_DNA"/>
</dbReference>
<dbReference type="InterPro" id="IPR042203">
    <property type="entry name" value="Leu/Phe-tRNA_Trfase_C"/>
</dbReference>
<keyword evidence="2 4" id="KW-0808">Transferase</keyword>
<dbReference type="Proteomes" id="UP000285376">
    <property type="component" value="Unassembled WGS sequence"/>
</dbReference>
<proteinExistence type="inferred from homology"/>
<evidence type="ECO:0000256" key="1">
    <source>
        <dbReference type="ARBA" id="ARBA00022490"/>
    </source>
</evidence>
<dbReference type="GO" id="GO:0005737">
    <property type="term" value="C:cytoplasm"/>
    <property type="evidence" value="ECO:0007669"/>
    <property type="project" value="UniProtKB-SubCell"/>
</dbReference>
<dbReference type="Pfam" id="PF03588">
    <property type="entry name" value="Leu_Phe_trans"/>
    <property type="match status" value="1"/>
</dbReference>
<comment type="catalytic activity">
    <reaction evidence="4">
        <text>N-terminal L-lysyl-[protein] + L-leucyl-tRNA(Leu) = N-terminal L-leucyl-L-lysyl-[protein] + tRNA(Leu) + H(+)</text>
        <dbReference type="Rhea" id="RHEA:12340"/>
        <dbReference type="Rhea" id="RHEA-COMP:9613"/>
        <dbReference type="Rhea" id="RHEA-COMP:9622"/>
        <dbReference type="Rhea" id="RHEA-COMP:12670"/>
        <dbReference type="Rhea" id="RHEA-COMP:12671"/>
        <dbReference type="ChEBI" id="CHEBI:15378"/>
        <dbReference type="ChEBI" id="CHEBI:65249"/>
        <dbReference type="ChEBI" id="CHEBI:78442"/>
        <dbReference type="ChEBI" id="CHEBI:78494"/>
        <dbReference type="ChEBI" id="CHEBI:133043"/>
        <dbReference type="EC" id="2.3.2.6"/>
    </reaction>
</comment>
<organism evidence="6 7">
    <name type="scientific">Dermacoccus abyssi</name>
    <dbReference type="NCBI Taxonomy" id="322596"/>
    <lineage>
        <taxon>Bacteria</taxon>
        <taxon>Bacillati</taxon>
        <taxon>Actinomycetota</taxon>
        <taxon>Actinomycetes</taxon>
        <taxon>Micrococcales</taxon>
        <taxon>Dermacoccaceae</taxon>
        <taxon>Dermacoccus</taxon>
    </lineage>
</organism>
<dbReference type="PANTHER" id="PTHR30098:SF2">
    <property type="entry name" value="LEUCYL_PHENYLALANYL-TRNA--PROTEIN TRANSFERASE"/>
    <property type="match status" value="1"/>
</dbReference>
<dbReference type="Gene3D" id="3.40.630.70">
    <property type="entry name" value="Leucyl/phenylalanyl-tRNA-protein transferase, C-terminal domain"/>
    <property type="match status" value="1"/>
</dbReference>
<reference evidence="6 7" key="1">
    <citation type="submission" date="2018-08" db="EMBL/GenBank/DDBJ databases">
        <title>Whole genome sequence analysis of Dermacoccus abyssi bacteria isolated from Deep Mariana trench Micromonospora spp reveals genes involved in the environmental adaptation and production of secondary metabolites.</title>
        <authorList>
            <person name="Abdel-Mageed W.M."/>
            <person name="Lehri B."/>
            <person name="Nouioui I."/>
            <person name="Goodfellow I."/>
            <person name="Jaspars M."/>
            <person name="Karlyshev A."/>
        </authorList>
    </citation>
    <scope>NUCLEOTIDE SEQUENCE [LARGE SCALE GENOMIC DNA]</scope>
    <source>
        <strain evidence="6 7">MT1.1</strain>
    </source>
</reference>
<dbReference type="Gene3D" id="3.30.70.3550">
    <property type="entry name" value="Leucyl/phenylalanyl-tRNA-protein transferase, N-terminal domain"/>
    <property type="match status" value="1"/>
</dbReference>
<dbReference type="NCBIfam" id="TIGR00667">
    <property type="entry name" value="aat"/>
    <property type="match status" value="1"/>
</dbReference>
<dbReference type="EC" id="2.3.2.6" evidence="4"/>
<dbReference type="GO" id="GO:0030163">
    <property type="term" value="P:protein catabolic process"/>
    <property type="evidence" value="ECO:0007669"/>
    <property type="project" value="UniProtKB-UniRule"/>
</dbReference>
<name>A0A417Z774_9MICO</name>
<gene>
    <name evidence="4" type="primary">aat</name>
    <name evidence="6" type="ORF">D1832_06530</name>
</gene>
<dbReference type="AlphaFoldDB" id="A0A417Z774"/>
<sequence>MRAGRLGPGRARHRDRRHPGVRPSPGDLPRASARGVRRRCRGRRPGAPELPSSLNPLDLTSEWDFSLARFDLDDDLVALGADLAPGTIVAAYAHGVFPMGLGEGGAPPMGWWSPQERGVLERDAFHASRSLRRSARAFEVSFDRNFAGVIAGCADPSRDGAWITSEIAAAYTRLHELGVAHSVEVWDDGSLVGGLYGLAIGGLFAGESMFHRATDASKVALGALAHAVYERDDVPRLIDVQWRTPHLGSLGVTEIARDAYRARLPQLVHAPPIAAFGGSGRGR</sequence>
<feature type="compositionally biased region" description="Basic residues" evidence="5">
    <location>
        <begin position="10"/>
        <end position="20"/>
    </location>
</feature>
<feature type="region of interest" description="Disordered" evidence="5">
    <location>
        <begin position="1"/>
        <end position="53"/>
    </location>
</feature>
<comment type="catalytic activity">
    <reaction evidence="4">
        <text>N-terminal L-arginyl-[protein] + L-leucyl-tRNA(Leu) = N-terminal L-leucyl-L-arginyl-[protein] + tRNA(Leu) + H(+)</text>
        <dbReference type="Rhea" id="RHEA:50416"/>
        <dbReference type="Rhea" id="RHEA-COMP:9613"/>
        <dbReference type="Rhea" id="RHEA-COMP:9622"/>
        <dbReference type="Rhea" id="RHEA-COMP:12672"/>
        <dbReference type="Rhea" id="RHEA-COMP:12673"/>
        <dbReference type="ChEBI" id="CHEBI:15378"/>
        <dbReference type="ChEBI" id="CHEBI:64719"/>
        <dbReference type="ChEBI" id="CHEBI:78442"/>
        <dbReference type="ChEBI" id="CHEBI:78494"/>
        <dbReference type="ChEBI" id="CHEBI:133044"/>
        <dbReference type="EC" id="2.3.2.6"/>
    </reaction>
</comment>
<dbReference type="GO" id="GO:0008914">
    <property type="term" value="F:leucyl-tRNA--protein transferase activity"/>
    <property type="evidence" value="ECO:0007669"/>
    <property type="project" value="UniProtKB-UniRule"/>
</dbReference>
<evidence type="ECO:0000256" key="4">
    <source>
        <dbReference type="HAMAP-Rule" id="MF_00688"/>
    </source>
</evidence>
<dbReference type="HAMAP" id="MF_00688">
    <property type="entry name" value="Leu_Phe_trans"/>
    <property type="match status" value="1"/>
</dbReference>